<feature type="transmembrane region" description="Helical" evidence="2">
    <location>
        <begin position="144"/>
        <end position="163"/>
    </location>
</feature>
<keyword evidence="2" id="KW-1133">Transmembrane helix</keyword>
<accession>A0A2S2BW01</accession>
<sequence>MYPTSSDPADESGSPTVISPVTPIAPRRLRTDTVSWGPMHGVPPRARKRLLPIPPGEPEKPLVLHDSWAIVGAAAVVASAVVAAAVWVSTHIEVDPVLHTAALFVHLASLVLGFGGVLIADYLVLVWISGRSTLAEAIRGAERLHLPIWVGLAGLIGSGAFLEPNLNSALTQTKVVLVLVLTVNGLQALILSRRIAHSTAPHLPLQLTVWGAATATISQVCWWGAVWIGFWNAQH</sequence>
<evidence type="ECO:0000256" key="1">
    <source>
        <dbReference type="SAM" id="MobiDB-lite"/>
    </source>
</evidence>
<gene>
    <name evidence="3" type="ORF">CBI38_15445</name>
</gene>
<evidence type="ECO:0000256" key="2">
    <source>
        <dbReference type="SAM" id="Phobius"/>
    </source>
</evidence>
<feature type="compositionally biased region" description="Polar residues" evidence="1">
    <location>
        <begin position="1"/>
        <end position="19"/>
    </location>
</feature>
<dbReference type="Proteomes" id="UP000245711">
    <property type="component" value="Chromosome"/>
</dbReference>
<evidence type="ECO:0000313" key="3">
    <source>
        <dbReference type="EMBL" id="AWK72749.1"/>
    </source>
</evidence>
<protein>
    <submittedName>
        <fullName evidence="3">Uncharacterized protein</fullName>
    </submittedName>
</protein>
<feature type="transmembrane region" description="Helical" evidence="2">
    <location>
        <begin position="101"/>
        <end position="124"/>
    </location>
</feature>
<keyword evidence="2" id="KW-0812">Transmembrane</keyword>
<dbReference type="RefSeq" id="WP_109330125.1">
    <property type="nucleotide sequence ID" value="NZ_CP021354.1"/>
</dbReference>
<dbReference type="AlphaFoldDB" id="A0A2S2BW01"/>
<proteinExistence type="predicted"/>
<feature type="region of interest" description="Disordered" evidence="1">
    <location>
        <begin position="1"/>
        <end position="21"/>
    </location>
</feature>
<dbReference type="KEGG" id="roz:CBI38_15445"/>
<keyword evidence="2" id="KW-0472">Membrane</keyword>
<evidence type="ECO:0000313" key="4">
    <source>
        <dbReference type="Proteomes" id="UP000245711"/>
    </source>
</evidence>
<reference evidence="3 4" key="1">
    <citation type="submission" date="2017-05" db="EMBL/GenBank/DDBJ databases">
        <title>Isolation of Rhodococcus sp. S2-17 biodegrading of BP-3.</title>
        <authorList>
            <person name="Lee Y."/>
            <person name="Kim K.H."/>
            <person name="Chun B.H."/>
            <person name="Jung H.S."/>
            <person name="Jeon C.O."/>
        </authorList>
    </citation>
    <scope>NUCLEOTIDE SEQUENCE [LARGE SCALE GENOMIC DNA]</scope>
    <source>
        <strain evidence="3 4">S2-17</strain>
    </source>
</reference>
<dbReference type="OrthoDB" id="4350935at2"/>
<keyword evidence="4" id="KW-1185">Reference proteome</keyword>
<feature type="transmembrane region" description="Helical" evidence="2">
    <location>
        <begin position="175"/>
        <end position="195"/>
    </location>
</feature>
<name>A0A2S2BW01_9NOCA</name>
<feature type="transmembrane region" description="Helical" evidence="2">
    <location>
        <begin position="207"/>
        <end position="230"/>
    </location>
</feature>
<feature type="transmembrane region" description="Helical" evidence="2">
    <location>
        <begin position="68"/>
        <end position="89"/>
    </location>
</feature>
<organism evidence="3 4">
    <name type="scientific">Rhodococcus oxybenzonivorans</name>
    <dbReference type="NCBI Taxonomy" id="1990687"/>
    <lineage>
        <taxon>Bacteria</taxon>
        <taxon>Bacillati</taxon>
        <taxon>Actinomycetota</taxon>
        <taxon>Actinomycetes</taxon>
        <taxon>Mycobacteriales</taxon>
        <taxon>Nocardiaceae</taxon>
        <taxon>Rhodococcus</taxon>
    </lineage>
</organism>
<dbReference type="EMBL" id="CP021354">
    <property type="protein sequence ID" value="AWK72749.1"/>
    <property type="molecule type" value="Genomic_DNA"/>
</dbReference>